<proteinExistence type="predicted"/>
<evidence type="ECO:0000313" key="1">
    <source>
        <dbReference type="EMBL" id="KAJ3522116.1"/>
    </source>
</evidence>
<gene>
    <name evidence="1" type="ORF">NM688_g8923</name>
</gene>
<name>A0ACC1RN92_9APHY</name>
<dbReference type="EMBL" id="JANHOG010002564">
    <property type="protein sequence ID" value="KAJ3522116.1"/>
    <property type="molecule type" value="Genomic_DNA"/>
</dbReference>
<comment type="caution">
    <text evidence="1">The sequence shown here is derived from an EMBL/GenBank/DDBJ whole genome shotgun (WGS) entry which is preliminary data.</text>
</comment>
<dbReference type="Proteomes" id="UP001148662">
    <property type="component" value="Unassembled WGS sequence"/>
</dbReference>
<keyword evidence="2" id="KW-1185">Reference proteome</keyword>
<protein>
    <submittedName>
        <fullName evidence="1">Uncharacterized protein</fullName>
    </submittedName>
</protein>
<accession>A0ACC1RN92</accession>
<reference evidence="1" key="1">
    <citation type="submission" date="2022-07" db="EMBL/GenBank/DDBJ databases">
        <title>Genome Sequence of Phlebia brevispora.</title>
        <authorList>
            <person name="Buettner E."/>
        </authorList>
    </citation>
    <scope>NUCLEOTIDE SEQUENCE</scope>
    <source>
        <strain evidence="1">MPL23</strain>
    </source>
</reference>
<sequence length="431" mass="47032">MSPELEGLKFSMQGFKAYSTQAYRQAQDLPAVREFVPHPAVVFITIAHAEGLNTTDDSCAFHKRSAVENNTPIVNGSHMTPDVNIKYVEQTIDLDNVPLDGGVLVKTLAMSVDPYLIYRMRDPNIPMFCPPMTVGEPADNLGVGKIVRSDDPKFKPGDFVIGYLNFQEYSVYPGKIVHFFKTPLQKVDKIPGIPWSVFTGTLGLAGMTAWSGLKVYATEKVKTAKTLFVSGGGGPVGTFVIEYAKIMAPHLKVIASAGTDEKVKIMKQVGADVAFNYKTEDTEKILRENGPIDIYWDNVAGPTLDAALVNMTDYGLIIACGSASSAVGTSYVKVTRSLRLFAVSMTLTGPLHQHFEEIFKRSITVNGFIVNRGPTGDILPQFHQEVVPLVLQKKISVFEQRYDGIKNAGQAMHDLHTGANTGKAVVIVADD</sequence>
<evidence type="ECO:0000313" key="2">
    <source>
        <dbReference type="Proteomes" id="UP001148662"/>
    </source>
</evidence>
<organism evidence="1 2">
    <name type="scientific">Phlebia brevispora</name>
    <dbReference type="NCBI Taxonomy" id="194682"/>
    <lineage>
        <taxon>Eukaryota</taxon>
        <taxon>Fungi</taxon>
        <taxon>Dikarya</taxon>
        <taxon>Basidiomycota</taxon>
        <taxon>Agaricomycotina</taxon>
        <taxon>Agaricomycetes</taxon>
        <taxon>Polyporales</taxon>
        <taxon>Meruliaceae</taxon>
        <taxon>Phlebia</taxon>
    </lineage>
</organism>